<dbReference type="PROSITE" id="PS50106">
    <property type="entry name" value="PDZ"/>
    <property type="match status" value="1"/>
</dbReference>
<feature type="transmembrane region" description="Helical" evidence="1">
    <location>
        <begin position="223"/>
        <end position="242"/>
    </location>
</feature>
<dbReference type="Proteomes" id="UP000187172">
    <property type="component" value="Unassembled WGS sequence"/>
</dbReference>
<comment type="caution">
    <text evidence="3">The sequence shown here is derived from an EMBL/GenBank/DDBJ whole genome shotgun (WGS) entry which is preliminary data.</text>
</comment>
<dbReference type="Gene3D" id="2.30.42.10">
    <property type="match status" value="1"/>
</dbReference>
<dbReference type="RefSeq" id="WP_076174527.1">
    <property type="nucleotide sequence ID" value="NZ_MRTP01000012.1"/>
</dbReference>
<organism evidence="3 4">
    <name type="scientific">Paenibacillus rhizosphaerae</name>
    <dbReference type="NCBI Taxonomy" id="297318"/>
    <lineage>
        <taxon>Bacteria</taxon>
        <taxon>Bacillati</taxon>
        <taxon>Bacillota</taxon>
        <taxon>Bacilli</taxon>
        <taxon>Bacillales</taxon>
        <taxon>Paenibacillaceae</taxon>
        <taxon>Paenibacillus</taxon>
    </lineage>
</organism>
<feature type="transmembrane region" description="Helical" evidence="1">
    <location>
        <begin position="144"/>
        <end position="162"/>
    </location>
</feature>
<dbReference type="InterPro" id="IPR001478">
    <property type="entry name" value="PDZ"/>
</dbReference>
<dbReference type="AlphaFoldDB" id="A0A1R1EEC7"/>
<dbReference type="InterPro" id="IPR036034">
    <property type="entry name" value="PDZ_sf"/>
</dbReference>
<feature type="transmembrane region" description="Helical" evidence="1">
    <location>
        <begin position="183"/>
        <end position="203"/>
    </location>
</feature>
<proteinExistence type="predicted"/>
<keyword evidence="1" id="KW-0472">Membrane</keyword>
<feature type="transmembrane region" description="Helical" evidence="1">
    <location>
        <begin position="82"/>
        <end position="100"/>
    </location>
</feature>
<dbReference type="SUPFAM" id="SSF50156">
    <property type="entry name" value="PDZ domain-like"/>
    <property type="match status" value="1"/>
</dbReference>
<dbReference type="Pfam" id="PF17820">
    <property type="entry name" value="PDZ_6"/>
    <property type="match status" value="1"/>
</dbReference>
<keyword evidence="3" id="KW-0645">Protease</keyword>
<protein>
    <submittedName>
        <fullName evidence="3">Serine protease</fullName>
    </submittedName>
</protein>
<evidence type="ECO:0000313" key="3">
    <source>
        <dbReference type="EMBL" id="OMF50151.1"/>
    </source>
</evidence>
<dbReference type="GO" id="GO:0006508">
    <property type="term" value="P:proteolysis"/>
    <property type="evidence" value="ECO:0007669"/>
    <property type="project" value="UniProtKB-KW"/>
</dbReference>
<gene>
    <name evidence="3" type="ORF">BK138_28095</name>
</gene>
<dbReference type="InterPro" id="IPR041489">
    <property type="entry name" value="PDZ_6"/>
</dbReference>
<feature type="transmembrane region" description="Helical" evidence="1">
    <location>
        <begin position="56"/>
        <end position="76"/>
    </location>
</feature>
<evidence type="ECO:0000256" key="1">
    <source>
        <dbReference type="SAM" id="Phobius"/>
    </source>
</evidence>
<accession>A0A1R1EEC7</accession>
<keyword evidence="1" id="KW-1133">Transmembrane helix</keyword>
<keyword evidence="4" id="KW-1185">Reference proteome</keyword>
<dbReference type="GO" id="GO:0008233">
    <property type="term" value="F:peptidase activity"/>
    <property type="evidence" value="ECO:0007669"/>
    <property type="project" value="UniProtKB-KW"/>
</dbReference>
<feature type="transmembrane region" description="Helical" evidence="1">
    <location>
        <begin position="254"/>
        <end position="271"/>
    </location>
</feature>
<name>A0A1R1EEC7_9BACL</name>
<feature type="transmembrane region" description="Helical" evidence="1">
    <location>
        <begin position="14"/>
        <end position="35"/>
    </location>
</feature>
<keyword evidence="1" id="KW-0812">Transmembrane</keyword>
<dbReference type="STRING" id="297318.BK138_28095"/>
<dbReference type="EMBL" id="MRTP01000012">
    <property type="protein sequence ID" value="OMF50151.1"/>
    <property type="molecule type" value="Genomic_DNA"/>
</dbReference>
<evidence type="ECO:0000259" key="2">
    <source>
        <dbReference type="PROSITE" id="PS50106"/>
    </source>
</evidence>
<feature type="transmembrane region" description="Helical" evidence="1">
    <location>
        <begin position="107"/>
        <end position="124"/>
    </location>
</feature>
<evidence type="ECO:0000313" key="4">
    <source>
        <dbReference type="Proteomes" id="UP000187172"/>
    </source>
</evidence>
<reference evidence="3 4" key="1">
    <citation type="submission" date="2016-11" db="EMBL/GenBank/DDBJ databases">
        <title>Paenibacillus species isolates.</title>
        <authorList>
            <person name="Beno S.M."/>
        </authorList>
    </citation>
    <scope>NUCLEOTIDE SEQUENCE [LARGE SCALE GENOMIC DNA]</scope>
    <source>
        <strain evidence="3 4">FSL R5-0378</strain>
    </source>
</reference>
<keyword evidence="3" id="KW-0378">Hydrolase</keyword>
<feature type="domain" description="PDZ" evidence="2">
    <location>
        <begin position="310"/>
        <end position="366"/>
    </location>
</feature>
<sequence>MDVALELLWKLGDALLQLLTQPFYYISIILMALVYRRQVLLERKLFSVRLHSWGLQTWRTFWGGLLAGIGVSVAAAFLGISLTTEAVICIWVVAIVLLLFRVRYLCFAYAIGILGVIQFVMGLFSWSPDGFLKTVKDTVAGLDIPALLALVAVLHLAEALLIRLQGASFANPLFIEGKRGKLVGGYQMQVFWPIPLFLLIPGASDNVLPWTPLFGGDGWSSGFSMMALPVVIGFSEMTQSLLPQVKADRTFKRLLIYGVVLLAFSILSAWWSPLALVAALIAFVLHEGLAWYSRYEEQHRSPVFVHPVQGLKVLAVIPGSPAEELGIAAGESIVKVNGMAIRSKEQLHLAIRKNPAFCKLEVQNLQGEVKFLQRAIYDGDHHQLGVILAPDPDAGVALVLKPVNLFQLIGMKIHARSKSSTPASHDAREADM</sequence>